<comment type="caution">
    <text evidence="1">The sequence shown here is derived from an EMBL/GenBank/DDBJ whole genome shotgun (WGS) entry which is preliminary data.</text>
</comment>
<sequence>CLISIFKFLRAWKARIRSKAGHGDQTGWLEKVQGGSEKVHFGSLENHRKGCRGRVARQGCKQAYQELNRQRMEAIKV</sequence>
<feature type="non-terminal residue" evidence="1">
    <location>
        <position position="77"/>
    </location>
</feature>
<keyword evidence="2" id="KW-1185">Reference proteome</keyword>
<organism evidence="1 2">
    <name type="scientific">Ambrosia artemisiifolia</name>
    <name type="common">Common ragweed</name>
    <dbReference type="NCBI Taxonomy" id="4212"/>
    <lineage>
        <taxon>Eukaryota</taxon>
        <taxon>Viridiplantae</taxon>
        <taxon>Streptophyta</taxon>
        <taxon>Embryophyta</taxon>
        <taxon>Tracheophyta</taxon>
        <taxon>Spermatophyta</taxon>
        <taxon>Magnoliopsida</taxon>
        <taxon>eudicotyledons</taxon>
        <taxon>Gunneridae</taxon>
        <taxon>Pentapetalae</taxon>
        <taxon>asterids</taxon>
        <taxon>campanulids</taxon>
        <taxon>Asterales</taxon>
        <taxon>Asteraceae</taxon>
        <taxon>Asteroideae</taxon>
        <taxon>Heliantheae alliance</taxon>
        <taxon>Heliantheae</taxon>
        <taxon>Ambrosia</taxon>
    </lineage>
</organism>
<reference evidence="1" key="1">
    <citation type="submission" date="2022-06" db="EMBL/GenBank/DDBJ databases">
        <title>Uncovering the hologenomic basis of an extraordinary plant invasion.</title>
        <authorList>
            <person name="Bieker V.C."/>
            <person name="Martin M.D."/>
            <person name="Gilbert T."/>
            <person name="Hodgins K."/>
            <person name="Battlay P."/>
            <person name="Petersen B."/>
            <person name="Wilson J."/>
        </authorList>
    </citation>
    <scope>NUCLEOTIDE SEQUENCE</scope>
    <source>
        <strain evidence="1">AA19_3_7</strain>
        <tissue evidence="1">Leaf</tissue>
    </source>
</reference>
<evidence type="ECO:0000313" key="1">
    <source>
        <dbReference type="EMBL" id="KAI7740477.1"/>
    </source>
</evidence>
<gene>
    <name evidence="1" type="ORF">M8C21_003701</name>
</gene>
<dbReference type="Proteomes" id="UP001206925">
    <property type="component" value="Unassembled WGS sequence"/>
</dbReference>
<protein>
    <submittedName>
        <fullName evidence="1">Uncharacterized protein</fullName>
    </submittedName>
</protein>
<dbReference type="AlphaFoldDB" id="A0AAD5CEG6"/>
<proteinExistence type="predicted"/>
<dbReference type="EMBL" id="JAMZMK010008424">
    <property type="protein sequence ID" value="KAI7740477.1"/>
    <property type="molecule type" value="Genomic_DNA"/>
</dbReference>
<name>A0AAD5CEG6_AMBAR</name>
<accession>A0AAD5CEG6</accession>
<evidence type="ECO:0000313" key="2">
    <source>
        <dbReference type="Proteomes" id="UP001206925"/>
    </source>
</evidence>